<dbReference type="Proteomes" id="UP000281691">
    <property type="component" value="Unassembled WGS sequence"/>
</dbReference>
<dbReference type="Pfam" id="PF01381">
    <property type="entry name" value="HTH_3"/>
    <property type="match status" value="1"/>
</dbReference>
<name>A0A3N4VXG5_9PAST</name>
<keyword evidence="3" id="KW-0804">Transcription</keyword>
<evidence type="ECO:0000256" key="3">
    <source>
        <dbReference type="ARBA" id="ARBA00023163"/>
    </source>
</evidence>
<feature type="domain" description="HTH cro/C1-type" evidence="4">
    <location>
        <begin position="13"/>
        <end position="66"/>
    </location>
</feature>
<dbReference type="RefSeq" id="WP_124210623.1">
    <property type="nucleotide sequence ID" value="NZ_CP016615.1"/>
</dbReference>
<dbReference type="PANTHER" id="PTHR40661">
    <property type="match status" value="1"/>
</dbReference>
<dbReference type="OrthoDB" id="9791537at2"/>
<dbReference type="Pfam" id="PF00717">
    <property type="entry name" value="Peptidase_S24"/>
    <property type="match status" value="1"/>
</dbReference>
<dbReference type="InterPro" id="IPR039418">
    <property type="entry name" value="LexA-like"/>
</dbReference>
<dbReference type="SUPFAM" id="SSF47413">
    <property type="entry name" value="lambda repressor-like DNA-binding domains"/>
    <property type="match status" value="1"/>
</dbReference>
<dbReference type="CDD" id="cd00093">
    <property type="entry name" value="HTH_XRE"/>
    <property type="match status" value="1"/>
</dbReference>
<dbReference type="InterPro" id="IPR010982">
    <property type="entry name" value="Lambda_DNA-bd_dom_sf"/>
</dbReference>
<dbReference type="PROSITE" id="PS50943">
    <property type="entry name" value="HTH_CROC1"/>
    <property type="match status" value="1"/>
</dbReference>
<dbReference type="Gene3D" id="1.10.260.40">
    <property type="entry name" value="lambda repressor-like DNA-binding domains"/>
    <property type="match status" value="1"/>
</dbReference>
<accession>A0A3N4VXG5</accession>
<dbReference type="SMART" id="SM00530">
    <property type="entry name" value="HTH_XRE"/>
    <property type="match status" value="1"/>
</dbReference>
<sequence length="226" mass="25808">MTDVISNLISERLKRILSEKNLQKNELAEIAGVSAQAVTNWIKRGQISPKSARLIGQKLGYSVNWILGADTEKMTDDVESIDDDMDYSDTHIEIDLYDIKLSAGTGKPMIEWIPRKSDEPLLFREAWFRAKRLSPKSCKAMYVRGHSMTPVLEDWDTVIVDITDVEIADGEIYALIYHNNFYIKQVIRTGKGLQLISFNTDYEPINIDDEDLENLQIIGRKVWRGG</sequence>
<organism evidence="5 6">
    <name type="scientific">Vespertiliibacter pulmonis</name>
    <dbReference type="NCBI Taxonomy" id="1443036"/>
    <lineage>
        <taxon>Bacteria</taxon>
        <taxon>Pseudomonadati</taxon>
        <taxon>Pseudomonadota</taxon>
        <taxon>Gammaproteobacteria</taxon>
        <taxon>Pasteurellales</taxon>
        <taxon>Pasteurellaceae</taxon>
        <taxon>Vespertiliibacter</taxon>
    </lineage>
</organism>
<protein>
    <submittedName>
        <fullName evidence="5">Phage repressor protein C with HTH and peptisase S24 domain</fullName>
    </submittedName>
</protein>
<comment type="caution">
    <text evidence="5">The sequence shown here is derived from an EMBL/GenBank/DDBJ whole genome shotgun (WGS) entry which is preliminary data.</text>
</comment>
<evidence type="ECO:0000259" key="4">
    <source>
        <dbReference type="PROSITE" id="PS50943"/>
    </source>
</evidence>
<dbReference type="GO" id="GO:0003677">
    <property type="term" value="F:DNA binding"/>
    <property type="evidence" value="ECO:0007669"/>
    <property type="project" value="UniProtKB-KW"/>
</dbReference>
<dbReference type="AlphaFoldDB" id="A0A3N4VXG5"/>
<evidence type="ECO:0000313" key="5">
    <source>
        <dbReference type="EMBL" id="RPE86063.1"/>
    </source>
</evidence>
<keyword evidence="6" id="KW-1185">Reference proteome</keyword>
<dbReference type="InterPro" id="IPR015927">
    <property type="entry name" value="Peptidase_S24_S26A/B/C"/>
</dbReference>
<dbReference type="PANTHER" id="PTHR40661:SF1">
    <property type="entry name" value="HTH CRO_C1-TYPE DOMAIN-CONTAINING PROTEIN"/>
    <property type="match status" value="1"/>
</dbReference>
<reference evidence="5 6" key="1">
    <citation type="submission" date="2018-11" db="EMBL/GenBank/DDBJ databases">
        <title>Genomic Encyclopedia of Type Strains, Phase IV (KMG-IV): sequencing the most valuable type-strain genomes for metagenomic binning, comparative biology and taxonomic classification.</title>
        <authorList>
            <person name="Goeker M."/>
        </authorList>
    </citation>
    <scope>NUCLEOTIDE SEQUENCE [LARGE SCALE GENOMIC DNA]</scope>
    <source>
        <strain evidence="5 6">DSM 27238</strain>
    </source>
</reference>
<dbReference type="CDD" id="cd06529">
    <property type="entry name" value="S24_LexA-like"/>
    <property type="match status" value="1"/>
</dbReference>
<dbReference type="Gene3D" id="2.10.109.10">
    <property type="entry name" value="Umud Fragment, subunit A"/>
    <property type="match status" value="1"/>
</dbReference>
<dbReference type="SUPFAM" id="SSF51306">
    <property type="entry name" value="LexA/Signal peptidase"/>
    <property type="match status" value="1"/>
</dbReference>
<evidence type="ECO:0000256" key="2">
    <source>
        <dbReference type="ARBA" id="ARBA00023125"/>
    </source>
</evidence>
<dbReference type="InterPro" id="IPR001387">
    <property type="entry name" value="Cro/C1-type_HTH"/>
</dbReference>
<proteinExistence type="predicted"/>
<dbReference type="InterPro" id="IPR036286">
    <property type="entry name" value="LexA/Signal_pep-like_sf"/>
</dbReference>
<dbReference type="EMBL" id="RKQP01000001">
    <property type="protein sequence ID" value="RPE86063.1"/>
    <property type="molecule type" value="Genomic_DNA"/>
</dbReference>
<keyword evidence="1" id="KW-0805">Transcription regulation</keyword>
<keyword evidence="2" id="KW-0238">DNA-binding</keyword>
<evidence type="ECO:0000313" key="6">
    <source>
        <dbReference type="Proteomes" id="UP000281691"/>
    </source>
</evidence>
<evidence type="ECO:0000256" key="1">
    <source>
        <dbReference type="ARBA" id="ARBA00023015"/>
    </source>
</evidence>
<gene>
    <name evidence="5" type="ORF">EDC46_0454</name>
</gene>